<evidence type="ECO:0000256" key="2">
    <source>
        <dbReference type="ARBA" id="ARBA00010617"/>
    </source>
</evidence>
<organism evidence="3 4">
    <name type="scientific">Spectribacter hydrogenoxidans</name>
    <dbReference type="NCBI Taxonomy" id="3075608"/>
    <lineage>
        <taxon>Bacteria</taxon>
        <taxon>Pseudomonadati</taxon>
        <taxon>Pseudomonadota</taxon>
        <taxon>Gammaproteobacteria</taxon>
        <taxon>Salinisphaerales</taxon>
        <taxon>Salinisphaeraceae</taxon>
        <taxon>Spectribacter</taxon>
    </lineage>
</organism>
<dbReference type="RefSeq" id="WP_311651474.1">
    <property type="nucleotide sequence ID" value="NZ_JAVRIB010000002.1"/>
</dbReference>
<gene>
    <name evidence="3" type="ORF">RM532_02145</name>
</gene>
<proteinExistence type="inferred from homology"/>
<accession>A0ABM7YIK7</accession>
<evidence type="ECO:0000313" key="3">
    <source>
        <dbReference type="EMBL" id="MDT0633754.1"/>
    </source>
</evidence>
<dbReference type="PANTHER" id="PTHR46696">
    <property type="entry name" value="P450, PUTATIVE (EUROFUNG)-RELATED"/>
    <property type="match status" value="1"/>
</dbReference>
<comment type="caution">
    <text evidence="3">The sequence shown here is derived from an EMBL/GenBank/DDBJ whole genome shotgun (WGS) entry which is preliminary data.</text>
</comment>
<protein>
    <submittedName>
        <fullName evidence="3">Cytochrome P450</fullName>
    </submittedName>
</protein>
<comment type="similarity">
    <text evidence="2">Belongs to the cytochrome P450 family.</text>
</comment>
<name>A0ABM7YIK7_9GAMM</name>
<keyword evidence="4" id="KW-1185">Reference proteome</keyword>
<dbReference type="Proteomes" id="UP001251857">
    <property type="component" value="Unassembled WGS sequence"/>
</dbReference>
<comment type="cofactor">
    <cofactor evidence="1">
        <name>heme</name>
        <dbReference type="ChEBI" id="CHEBI:30413"/>
    </cofactor>
</comment>
<dbReference type="PRINTS" id="PR00359">
    <property type="entry name" value="BP450"/>
</dbReference>
<dbReference type="Gene3D" id="1.10.630.10">
    <property type="entry name" value="Cytochrome P450"/>
    <property type="match status" value="1"/>
</dbReference>
<sequence length="404" mass="44779">MPETTFDPDDPAFLTDPLPVYRRLRDEAPVHHLPASGGIWLVTRFEDIRPLVRLPEGRMQVPGVDGGAVFGDGPAGRIYRNLMVLNDPPKHTRLRMLTQKALTPKAVEGLRARVEQVVDETLDAVIERGEMDAVTDLAFVIPYRVICGMLGIPADQRQALMAVTPDFFRVFLPAANDEAGIQACHEACAFFIDYLSEKIEERRADPGDDIFSALVAAEAEGDRLDRDELVATVLSLLAGGFDTTMGMIGAGVYNFAREPEQFERLRADPAGLARAATDEIVRWESPVGVTIRHLPEDFTLGGQRIPAGEPVWLALLSGNHDERQFTNPDRIDIARTEGEHVAFGGSRHFCIGQHLAKLEGEITFRKLAERIEGFELAGPTPRRMNFQFRSFESLPVRFTPARAA</sequence>
<dbReference type="Pfam" id="PF00067">
    <property type="entry name" value="p450"/>
    <property type="match status" value="2"/>
</dbReference>
<evidence type="ECO:0000256" key="1">
    <source>
        <dbReference type="ARBA" id="ARBA00001971"/>
    </source>
</evidence>
<dbReference type="InterPro" id="IPR002397">
    <property type="entry name" value="Cyt_P450_B"/>
</dbReference>
<dbReference type="CDD" id="cd20625">
    <property type="entry name" value="CYP164-like"/>
    <property type="match status" value="1"/>
</dbReference>
<dbReference type="PANTHER" id="PTHR46696:SF1">
    <property type="entry name" value="CYTOCHROME P450 YJIB-RELATED"/>
    <property type="match status" value="1"/>
</dbReference>
<dbReference type="InterPro" id="IPR001128">
    <property type="entry name" value="Cyt_P450"/>
</dbReference>
<reference evidence="3 4" key="1">
    <citation type="submission" date="2023-09" db="EMBL/GenBank/DDBJ databases">
        <authorList>
            <person name="Rey-Velasco X."/>
        </authorList>
    </citation>
    <scope>NUCLEOTIDE SEQUENCE [LARGE SCALE GENOMIC DNA]</scope>
    <source>
        <strain evidence="3 4">W335</strain>
    </source>
</reference>
<dbReference type="EMBL" id="JAVRIB010000002">
    <property type="protein sequence ID" value="MDT0633754.1"/>
    <property type="molecule type" value="Genomic_DNA"/>
</dbReference>
<dbReference type="SUPFAM" id="SSF48264">
    <property type="entry name" value="Cytochrome P450"/>
    <property type="match status" value="1"/>
</dbReference>
<evidence type="ECO:0000313" key="4">
    <source>
        <dbReference type="Proteomes" id="UP001251857"/>
    </source>
</evidence>
<dbReference type="InterPro" id="IPR036396">
    <property type="entry name" value="Cyt_P450_sf"/>
</dbReference>